<gene>
    <name evidence="1" type="ORF">JCM21142_93900</name>
</gene>
<dbReference type="AlphaFoldDB" id="W7Y2X7"/>
<keyword evidence="2" id="KW-1185">Reference proteome</keyword>
<dbReference type="Proteomes" id="UP000019402">
    <property type="component" value="Unassembled WGS sequence"/>
</dbReference>
<sequence>MFKGENILEFADTFNDDKACLTYLSDLSGLMALYLPNVVTTNLLLGKRTLLEIAIGARVNAFKLLKFSTKSHRPITPSFSYF</sequence>
<comment type="caution">
    <text evidence="1">The sequence shown here is derived from an EMBL/GenBank/DDBJ whole genome shotgun (WGS) entry which is preliminary data.</text>
</comment>
<accession>W7Y2X7</accession>
<dbReference type="RefSeq" id="WP_027473131.1">
    <property type="nucleotide sequence ID" value="NZ_BAMD01000071.1"/>
</dbReference>
<reference evidence="1 2" key="1">
    <citation type="journal article" date="2014" name="Genome Announc.">
        <title>Draft Genome Sequence of Cytophaga fermentans JCM 21142T, a Facultative Anaerobe Isolated from Marine Mud.</title>
        <authorList>
            <person name="Starns D."/>
            <person name="Oshima K."/>
            <person name="Suda W."/>
            <person name="Iino T."/>
            <person name="Yuki M."/>
            <person name="Inoue J."/>
            <person name="Kitamura K."/>
            <person name="Iida T."/>
            <person name="Darby A."/>
            <person name="Hattori M."/>
            <person name="Ohkuma M."/>
        </authorList>
    </citation>
    <scope>NUCLEOTIDE SEQUENCE [LARGE SCALE GENOMIC DNA]</scope>
    <source>
        <strain evidence="1 2">JCM 21142</strain>
    </source>
</reference>
<organism evidence="1 2">
    <name type="scientific">Saccharicrinis fermentans DSM 9555 = JCM 21142</name>
    <dbReference type="NCBI Taxonomy" id="869213"/>
    <lineage>
        <taxon>Bacteria</taxon>
        <taxon>Pseudomonadati</taxon>
        <taxon>Bacteroidota</taxon>
        <taxon>Bacteroidia</taxon>
        <taxon>Marinilabiliales</taxon>
        <taxon>Marinilabiliaceae</taxon>
        <taxon>Saccharicrinis</taxon>
    </lineage>
</organism>
<proteinExistence type="predicted"/>
<name>W7Y2X7_9BACT</name>
<protein>
    <submittedName>
        <fullName evidence="1">Uncharacterized protein</fullName>
    </submittedName>
</protein>
<dbReference type="EMBL" id="BAMD01000071">
    <property type="protein sequence ID" value="GAF05175.1"/>
    <property type="molecule type" value="Genomic_DNA"/>
</dbReference>
<evidence type="ECO:0000313" key="2">
    <source>
        <dbReference type="Proteomes" id="UP000019402"/>
    </source>
</evidence>
<evidence type="ECO:0000313" key="1">
    <source>
        <dbReference type="EMBL" id="GAF05175.1"/>
    </source>
</evidence>